<evidence type="ECO:0000256" key="5">
    <source>
        <dbReference type="ARBA" id="ARBA00022840"/>
    </source>
</evidence>
<evidence type="ECO:0000313" key="9">
    <source>
        <dbReference type="Proteomes" id="UP000523447"/>
    </source>
</evidence>
<proteinExistence type="inferred from homology"/>
<evidence type="ECO:0000256" key="3">
    <source>
        <dbReference type="ARBA" id="ARBA00022448"/>
    </source>
</evidence>
<dbReference type="GO" id="GO:0005886">
    <property type="term" value="C:plasma membrane"/>
    <property type="evidence" value="ECO:0007669"/>
    <property type="project" value="UniProtKB-SubCell"/>
</dbReference>
<dbReference type="SUPFAM" id="SSF52540">
    <property type="entry name" value="P-loop containing nucleoside triphosphate hydrolases"/>
    <property type="match status" value="1"/>
</dbReference>
<feature type="domain" description="AAA+ ATPase" evidence="7">
    <location>
        <begin position="32"/>
        <end position="220"/>
    </location>
</feature>
<gene>
    <name evidence="8" type="ORF">HGA07_16975</name>
</gene>
<dbReference type="AlphaFoldDB" id="A0A7X6LZA9"/>
<dbReference type="Pfam" id="PF00005">
    <property type="entry name" value="ABC_tran"/>
    <property type="match status" value="1"/>
</dbReference>
<evidence type="ECO:0000256" key="2">
    <source>
        <dbReference type="ARBA" id="ARBA00005417"/>
    </source>
</evidence>
<evidence type="ECO:0000256" key="4">
    <source>
        <dbReference type="ARBA" id="ARBA00022741"/>
    </source>
</evidence>
<keyword evidence="6" id="KW-0046">Antibiotic resistance</keyword>
<evidence type="ECO:0000259" key="7">
    <source>
        <dbReference type="SMART" id="SM00382"/>
    </source>
</evidence>
<dbReference type="InterPro" id="IPR027417">
    <property type="entry name" value="P-loop_NTPase"/>
</dbReference>
<dbReference type="GO" id="GO:0046677">
    <property type="term" value="P:response to antibiotic"/>
    <property type="evidence" value="ECO:0007669"/>
    <property type="project" value="UniProtKB-KW"/>
</dbReference>
<comment type="similarity">
    <text evidence="2">Belongs to the ABC transporter superfamily.</text>
</comment>
<evidence type="ECO:0000256" key="1">
    <source>
        <dbReference type="ARBA" id="ARBA00004202"/>
    </source>
</evidence>
<keyword evidence="3" id="KW-0813">Transport</keyword>
<keyword evidence="9" id="KW-1185">Reference proteome</keyword>
<dbReference type="PANTHER" id="PTHR42711:SF5">
    <property type="entry name" value="ABC TRANSPORTER ATP-BINDING PROTEIN NATA"/>
    <property type="match status" value="1"/>
</dbReference>
<sequence length="224" mass="23026">MRFHGVDIIARGLTARGARGCAFAGVSLDIEAGRLAVITGPGGSGRTSLLLALAGRMRIVAGSAAVGGWRLPDDARRVREVVGVARAEPAVGLDDELRVGDLVQERMLIAPGVDGAAVADAMALLEVDAPGRTAVADLPPDQRTLLAVALTAAEGPGVVVVDDTTRGCDPAGSDRVWTGLRALGEHGCTVLASTAEALPALDDSITVIELPHPTERDRIPLPEE</sequence>
<protein>
    <submittedName>
        <fullName evidence="8">ATP-binding cassette domain-containing protein</fullName>
    </submittedName>
</protein>
<dbReference type="Proteomes" id="UP000523447">
    <property type="component" value="Unassembled WGS sequence"/>
</dbReference>
<organism evidence="8 9">
    <name type="scientific">Nocardia veterana</name>
    <dbReference type="NCBI Taxonomy" id="132249"/>
    <lineage>
        <taxon>Bacteria</taxon>
        <taxon>Bacillati</taxon>
        <taxon>Actinomycetota</taxon>
        <taxon>Actinomycetes</taxon>
        <taxon>Mycobacteriales</taxon>
        <taxon>Nocardiaceae</taxon>
        <taxon>Nocardia</taxon>
    </lineage>
</organism>
<comment type="subcellular location">
    <subcellularLocation>
        <location evidence="1">Cell membrane</location>
        <topology evidence="1">Peripheral membrane protein</topology>
    </subcellularLocation>
</comment>
<name>A0A7X6LZA9_9NOCA</name>
<dbReference type="InterPro" id="IPR003439">
    <property type="entry name" value="ABC_transporter-like_ATP-bd"/>
</dbReference>
<dbReference type="GO" id="GO:0005524">
    <property type="term" value="F:ATP binding"/>
    <property type="evidence" value="ECO:0007669"/>
    <property type="project" value="UniProtKB-KW"/>
</dbReference>
<evidence type="ECO:0000256" key="6">
    <source>
        <dbReference type="ARBA" id="ARBA00023251"/>
    </source>
</evidence>
<dbReference type="Gene3D" id="3.40.50.300">
    <property type="entry name" value="P-loop containing nucleotide triphosphate hydrolases"/>
    <property type="match status" value="1"/>
</dbReference>
<dbReference type="InterPro" id="IPR003593">
    <property type="entry name" value="AAA+_ATPase"/>
</dbReference>
<evidence type="ECO:0000313" key="8">
    <source>
        <dbReference type="EMBL" id="NKY87318.1"/>
    </source>
</evidence>
<dbReference type="RefSeq" id="WP_040718835.1">
    <property type="nucleotide sequence ID" value="NZ_CAWPHS010000009.1"/>
</dbReference>
<comment type="caution">
    <text evidence="8">The sequence shown here is derived from an EMBL/GenBank/DDBJ whole genome shotgun (WGS) entry which is preliminary data.</text>
</comment>
<keyword evidence="5 8" id="KW-0067">ATP-binding</keyword>
<dbReference type="GO" id="GO:0016887">
    <property type="term" value="F:ATP hydrolysis activity"/>
    <property type="evidence" value="ECO:0007669"/>
    <property type="project" value="InterPro"/>
</dbReference>
<dbReference type="PANTHER" id="PTHR42711">
    <property type="entry name" value="ABC TRANSPORTER ATP-BINDING PROTEIN"/>
    <property type="match status" value="1"/>
</dbReference>
<keyword evidence="4" id="KW-0547">Nucleotide-binding</keyword>
<dbReference type="InterPro" id="IPR050763">
    <property type="entry name" value="ABC_transporter_ATP-binding"/>
</dbReference>
<dbReference type="SMART" id="SM00382">
    <property type="entry name" value="AAA"/>
    <property type="match status" value="1"/>
</dbReference>
<accession>A0A7X6LZA9</accession>
<reference evidence="8 9" key="1">
    <citation type="submission" date="2020-04" db="EMBL/GenBank/DDBJ databases">
        <title>MicrobeNet Type strains.</title>
        <authorList>
            <person name="Nicholson A.C."/>
        </authorList>
    </citation>
    <scope>NUCLEOTIDE SEQUENCE [LARGE SCALE GENOMIC DNA]</scope>
    <source>
        <strain evidence="8 9">DSM 44445</strain>
    </source>
</reference>
<dbReference type="EMBL" id="JAAXPE010000017">
    <property type="protein sequence ID" value="NKY87318.1"/>
    <property type="molecule type" value="Genomic_DNA"/>
</dbReference>